<evidence type="ECO:0000313" key="2">
    <source>
        <dbReference type="Proteomes" id="UP000765509"/>
    </source>
</evidence>
<name>A0A9Q3K877_9BASI</name>
<dbReference type="AlphaFoldDB" id="A0A9Q3K877"/>
<dbReference type="EMBL" id="AVOT02095491">
    <property type="protein sequence ID" value="MBW0575057.1"/>
    <property type="molecule type" value="Genomic_DNA"/>
</dbReference>
<gene>
    <name evidence="1" type="ORF">O181_114772</name>
</gene>
<keyword evidence="2" id="KW-1185">Reference proteome</keyword>
<comment type="caution">
    <text evidence="1">The sequence shown here is derived from an EMBL/GenBank/DDBJ whole genome shotgun (WGS) entry which is preliminary data.</text>
</comment>
<protein>
    <submittedName>
        <fullName evidence="1">Uncharacterized protein</fullName>
    </submittedName>
</protein>
<reference evidence="1" key="1">
    <citation type="submission" date="2021-03" db="EMBL/GenBank/DDBJ databases">
        <title>Draft genome sequence of rust myrtle Austropuccinia psidii MF-1, a brazilian biotype.</title>
        <authorList>
            <person name="Quecine M.C."/>
            <person name="Pachon D.M.R."/>
            <person name="Bonatelli M.L."/>
            <person name="Correr F.H."/>
            <person name="Franceschini L.M."/>
            <person name="Leite T.F."/>
            <person name="Margarido G.R.A."/>
            <person name="Almeida C.A."/>
            <person name="Ferrarezi J.A."/>
            <person name="Labate C.A."/>
        </authorList>
    </citation>
    <scope>NUCLEOTIDE SEQUENCE</scope>
    <source>
        <strain evidence="1">MF-1</strain>
    </source>
</reference>
<accession>A0A9Q3K877</accession>
<sequence>MKTHNRHILSWKIAIQEYRGNMNIAHNKGNINNDYDGLSRWELANTPDTPAYGALKAEPHITTEGTNITEIGTEFFEKVSESYKQDKSFNILTSFLDKDCKDTALVTSLDEIWRK</sequence>
<evidence type="ECO:0000313" key="1">
    <source>
        <dbReference type="EMBL" id="MBW0575057.1"/>
    </source>
</evidence>
<dbReference type="Proteomes" id="UP000765509">
    <property type="component" value="Unassembled WGS sequence"/>
</dbReference>
<proteinExistence type="predicted"/>
<organism evidence="1 2">
    <name type="scientific">Austropuccinia psidii MF-1</name>
    <dbReference type="NCBI Taxonomy" id="1389203"/>
    <lineage>
        <taxon>Eukaryota</taxon>
        <taxon>Fungi</taxon>
        <taxon>Dikarya</taxon>
        <taxon>Basidiomycota</taxon>
        <taxon>Pucciniomycotina</taxon>
        <taxon>Pucciniomycetes</taxon>
        <taxon>Pucciniales</taxon>
        <taxon>Sphaerophragmiaceae</taxon>
        <taxon>Austropuccinia</taxon>
    </lineage>
</organism>